<dbReference type="EMBL" id="NMPR01000066">
    <property type="protein sequence ID" value="KAA8631905.1"/>
    <property type="molecule type" value="Genomic_DNA"/>
</dbReference>
<comment type="caution">
    <text evidence="1">The sequence shown here is derived from an EMBL/GenBank/DDBJ whole genome shotgun (WGS) entry which is preliminary data.</text>
</comment>
<dbReference type="AlphaFoldDB" id="A0A8S8ZUB9"/>
<dbReference type="VEuPathDB" id="FungiDB:SMAC_00435"/>
<dbReference type="Proteomes" id="UP000433876">
    <property type="component" value="Unassembled WGS sequence"/>
</dbReference>
<reference evidence="1 2" key="1">
    <citation type="submission" date="2017-07" db="EMBL/GenBank/DDBJ databases">
        <title>Genome sequence of the Sordaria macrospora wild type strain R19027.</title>
        <authorList>
            <person name="Nowrousian M."/>
            <person name="Teichert I."/>
            <person name="Kueck U."/>
        </authorList>
    </citation>
    <scope>NUCLEOTIDE SEQUENCE [LARGE SCALE GENOMIC DNA]</scope>
    <source>
        <strain evidence="1 2">R19027</strain>
        <tissue evidence="1">Mycelium</tissue>
    </source>
</reference>
<name>A0A8S8ZUB9_SORMA</name>
<sequence>MSAPDTYAIAIATPHRGGEVPITFLCGHTSHKGRTYEQVVPSLSLGASIISKVLPGLVMVPPYPNDNAPVPCKVCRENKVWEYDWRRRVWVKKVKNVKKVKKDVSCE</sequence>
<gene>
    <name evidence="1" type="ORF">SMACR_00435</name>
</gene>
<proteinExistence type="predicted"/>
<accession>A0A8S8ZUB9</accession>
<protein>
    <submittedName>
        <fullName evidence="1">Uncharacterized protein</fullName>
    </submittedName>
</protein>
<evidence type="ECO:0000313" key="1">
    <source>
        <dbReference type="EMBL" id="KAA8631905.1"/>
    </source>
</evidence>
<organism evidence="1 2">
    <name type="scientific">Sordaria macrospora</name>
    <dbReference type="NCBI Taxonomy" id="5147"/>
    <lineage>
        <taxon>Eukaryota</taxon>
        <taxon>Fungi</taxon>
        <taxon>Dikarya</taxon>
        <taxon>Ascomycota</taxon>
        <taxon>Pezizomycotina</taxon>
        <taxon>Sordariomycetes</taxon>
        <taxon>Sordariomycetidae</taxon>
        <taxon>Sordariales</taxon>
        <taxon>Sordariaceae</taxon>
        <taxon>Sordaria</taxon>
    </lineage>
</organism>
<evidence type="ECO:0000313" key="2">
    <source>
        <dbReference type="Proteomes" id="UP000433876"/>
    </source>
</evidence>